<gene>
    <name evidence="1" type="ORF">APLA_LOCUS9700</name>
</gene>
<protein>
    <submittedName>
        <fullName evidence="1">Uncharacterized protein</fullName>
    </submittedName>
</protein>
<comment type="caution">
    <text evidence="1">The sequence shown here is derived from an EMBL/GenBank/DDBJ whole genome shotgun (WGS) entry which is preliminary data.</text>
</comment>
<accession>A0A8S1ABL9</accession>
<sequence>MLQIFKFLSHVKPLARLHGCRTNWNMFRFLLESSLNIILKTEEKIMLAVEYFNESIQKAAWDRTSAAKKHTFLTAQSWFENL</sequence>
<proteinExistence type="predicted"/>
<dbReference type="EMBL" id="CADEBC010000519">
    <property type="protein sequence ID" value="CAB3243939.1"/>
    <property type="molecule type" value="Genomic_DNA"/>
</dbReference>
<organism evidence="1 2">
    <name type="scientific">Arctia plantaginis</name>
    <name type="common">Wood tiger moth</name>
    <name type="synonym">Phalaena plantaginis</name>
    <dbReference type="NCBI Taxonomy" id="874455"/>
    <lineage>
        <taxon>Eukaryota</taxon>
        <taxon>Metazoa</taxon>
        <taxon>Ecdysozoa</taxon>
        <taxon>Arthropoda</taxon>
        <taxon>Hexapoda</taxon>
        <taxon>Insecta</taxon>
        <taxon>Pterygota</taxon>
        <taxon>Neoptera</taxon>
        <taxon>Endopterygota</taxon>
        <taxon>Lepidoptera</taxon>
        <taxon>Glossata</taxon>
        <taxon>Ditrysia</taxon>
        <taxon>Noctuoidea</taxon>
        <taxon>Erebidae</taxon>
        <taxon>Arctiinae</taxon>
        <taxon>Arctia</taxon>
    </lineage>
</organism>
<keyword evidence="2" id="KW-1185">Reference proteome</keyword>
<evidence type="ECO:0000313" key="1">
    <source>
        <dbReference type="EMBL" id="CAB3243939.1"/>
    </source>
</evidence>
<name>A0A8S1ABL9_ARCPL</name>
<reference evidence="1 2" key="1">
    <citation type="submission" date="2020-04" db="EMBL/GenBank/DDBJ databases">
        <authorList>
            <person name="Wallbank WR R."/>
            <person name="Pardo Diaz C."/>
            <person name="Kozak K."/>
            <person name="Martin S."/>
            <person name="Jiggins C."/>
            <person name="Moest M."/>
            <person name="Warren A I."/>
            <person name="Byers J.R.P. K."/>
            <person name="Montejo-Kovacevich G."/>
            <person name="Yen C E."/>
        </authorList>
    </citation>
    <scope>NUCLEOTIDE SEQUENCE [LARGE SCALE GENOMIC DNA]</scope>
</reference>
<dbReference type="Proteomes" id="UP000494106">
    <property type="component" value="Unassembled WGS sequence"/>
</dbReference>
<dbReference type="OrthoDB" id="415068at2759"/>
<dbReference type="AlphaFoldDB" id="A0A8S1ABL9"/>
<evidence type="ECO:0000313" key="2">
    <source>
        <dbReference type="Proteomes" id="UP000494106"/>
    </source>
</evidence>